<evidence type="ECO:0000313" key="1">
    <source>
        <dbReference type="EMBL" id="QHS95638.1"/>
    </source>
</evidence>
<protein>
    <submittedName>
        <fullName evidence="1">Uncharacterized protein</fullName>
    </submittedName>
</protein>
<accession>A0A6C0BW29</accession>
<name>A0A6C0BW29_9ZZZZ</name>
<proteinExistence type="predicted"/>
<sequence length="184" mass="21703">MFFAIEPHTFNIDYATLTEKTKNNVIENSWFHRLMYEHDAFTMNGVAINFSLTINKTETSYDKLKHCFSLEDDNNQAVINELTRIEREILAYTTLFEGKTPMFHIENQTKHGFIKLFNGTSRSHKTYSNATTHHTLKTYHMKPRPLYFSQTQDFILKISGIWYNDINYGITYKFEKASKPVNHL</sequence>
<dbReference type="EMBL" id="MN739254">
    <property type="protein sequence ID" value="QHS95638.1"/>
    <property type="molecule type" value="Genomic_DNA"/>
</dbReference>
<dbReference type="AlphaFoldDB" id="A0A6C0BW29"/>
<reference evidence="1" key="1">
    <citation type="journal article" date="2020" name="Nature">
        <title>Giant virus diversity and host interactions through global metagenomics.</title>
        <authorList>
            <person name="Schulz F."/>
            <person name="Roux S."/>
            <person name="Paez-Espino D."/>
            <person name="Jungbluth S."/>
            <person name="Walsh D.A."/>
            <person name="Denef V.J."/>
            <person name="McMahon K.D."/>
            <person name="Konstantinidis K.T."/>
            <person name="Eloe-Fadrosh E.A."/>
            <person name="Kyrpides N.C."/>
            <person name="Woyke T."/>
        </authorList>
    </citation>
    <scope>NUCLEOTIDE SEQUENCE</scope>
    <source>
        <strain evidence="1">GVMAG-M-3300018868-6</strain>
    </source>
</reference>
<organism evidence="1">
    <name type="scientific">viral metagenome</name>
    <dbReference type="NCBI Taxonomy" id="1070528"/>
    <lineage>
        <taxon>unclassified sequences</taxon>
        <taxon>metagenomes</taxon>
        <taxon>organismal metagenomes</taxon>
    </lineage>
</organism>